<dbReference type="NCBIfam" id="TIGR00996">
    <property type="entry name" value="Mtu_fam_mce"/>
    <property type="match status" value="1"/>
</dbReference>
<dbReference type="InterPro" id="IPR003399">
    <property type="entry name" value="Mce/MlaD"/>
</dbReference>
<dbReference type="PANTHER" id="PTHR33371:SF4">
    <property type="entry name" value="INTERMEMBRANE PHOSPHOLIPID TRANSPORT SYSTEM BINDING PROTEIN MLAD"/>
    <property type="match status" value="1"/>
</dbReference>
<feature type="domain" description="Mammalian cell entry C-terminal" evidence="3">
    <location>
        <begin position="121"/>
        <end position="301"/>
    </location>
</feature>
<feature type="region of interest" description="Disordered" evidence="1">
    <location>
        <begin position="402"/>
        <end position="475"/>
    </location>
</feature>
<dbReference type="GO" id="GO:0005576">
    <property type="term" value="C:extracellular region"/>
    <property type="evidence" value="ECO:0007669"/>
    <property type="project" value="TreeGrafter"/>
</dbReference>
<dbReference type="Pfam" id="PF11887">
    <property type="entry name" value="Mce4_CUP1"/>
    <property type="match status" value="1"/>
</dbReference>
<dbReference type="RefSeq" id="WP_096369802.1">
    <property type="nucleotide sequence ID" value="NZ_AP017624.1"/>
</dbReference>
<accession>A0A1B4XZ20</accession>
<name>A0A1B4XZ20_MYCUL</name>
<dbReference type="AlphaFoldDB" id="A0A1B4XZ20"/>
<proteinExistence type="predicted"/>
<organism evidence="4 5">
    <name type="scientific">Mycobacterium ulcerans subsp. shinshuense</name>
    <dbReference type="NCBI Taxonomy" id="1124626"/>
    <lineage>
        <taxon>Bacteria</taxon>
        <taxon>Bacillati</taxon>
        <taxon>Actinomycetota</taxon>
        <taxon>Actinomycetes</taxon>
        <taxon>Mycobacteriales</taxon>
        <taxon>Mycobacteriaceae</taxon>
        <taxon>Mycobacterium</taxon>
        <taxon>Mycobacterium ulcerans group</taxon>
    </lineage>
</organism>
<dbReference type="Proteomes" id="UP000218067">
    <property type="component" value="Chromosome"/>
</dbReference>
<dbReference type="InterPro" id="IPR005693">
    <property type="entry name" value="Mce"/>
</dbReference>
<sequence>MMRLEGAARSKVKAVLAVALVGLVVVGTGVALRNTLFRPTTITAYFPTATAIYPGDDVRVSGMKVGTITAIRPDGTKAKMILHVDHNVQIPADAKAVIVAQNLVAARYVQLTPAYRSSGPVMADGALIPLERTAVPVEWDEVKDQLMRLATELGPNSKVSSPSISRFIDSAADALGNGNGDKLRQTLAELSGVGRILANGSGNIVDIIKNLQTFIGALRDSNVQIVQFNDRLASLTSVLDDNKSDLDAALTDLSSAVGEVQRFIAGSRDATAEQITRLADLTQILVDNKMALKNVLHVTPNALANAYNDYDPDVGNVRGGVGIQNLTNPVFSICSQLGAMENVTSVESGKLCGLYLSPALKVFNPLMYFNFNYFPIPINPILAPAFDLQNVVYTEQRLAPGGEGPKPIAPELPPAVSAYTGLPGDTPEAPPPPPPPARIPGAAMPEPSPPSVPAEPSPPPANLSDMLLPAEGLQP</sequence>
<evidence type="ECO:0000256" key="1">
    <source>
        <dbReference type="SAM" id="MobiDB-lite"/>
    </source>
</evidence>
<dbReference type="Pfam" id="PF02470">
    <property type="entry name" value="MlaD"/>
    <property type="match status" value="1"/>
</dbReference>
<feature type="domain" description="Mce/MlaD" evidence="2">
    <location>
        <begin position="39"/>
        <end position="113"/>
    </location>
</feature>
<dbReference type="InterPro" id="IPR024516">
    <property type="entry name" value="Mce_C"/>
</dbReference>
<dbReference type="EMBL" id="AP017624">
    <property type="protein sequence ID" value="BAV40058.1"/>
    <property type="molecule type" value="Genomic_DNA"/>
</dbReference>
<evidence type="ECO:0000313" key="5">
    <source>
        <dbReference type="Proteomes" id="UP000218067"/>
    </source>
</evidence>
<evidence type="ECO:0000259" key="2">
    <source>
        <dbReference type="Pfam" id="PF02470"/>
    </source>
</evidence>
<dbReference type="InterPro" id="IPR052336">
    <property type="entry name" value="MlaD_Phospholipid_Transporter"/>
</dbReference>
<reference evidence="4 5" key="1">
    <citation type="submission" date="2016-08" db="EMBL/GenBank/DDBJ databases">
        <title>Complete genome sequence of Mycobacterium shinshuense, a subspecies of M. ulcerans.</title>
        <authorList>
            <person name="Yoshida M."/>
            <person name="Ogura Y."/>
            <person name="Hayashi T."/>
            <person name="Hoshino Y."/>
        </authorList>
    </citation>
    <scope>NUCLEOTIDE SEQUENCE [LARGE SCALE GENOMIC DNA]</scope>
    <source>
        <strain evidence="5">ATCC 33728</strain>
    </source>
</reference>
<dbReference type="PANTHER" id="PTHR33371">
    <property type="entry name" value="INTERMEMBRANE PHOSPHOLIPID TRANSPORT SYSTEM BINDING PROTEIN MLAD-RELATED"/>
    <property type="match status" value="1"/>
</dbReference>
<evidence type="ECO:0000313" key="4">
    <source>
        <dbReference type="EMBL" id="BAV40058.1"/>
    </source>
</evidence>
<protein>
    <submittedName>
        <fullName evidence="4">MCE-family protein</fullName>
    </submittedName>
</protein>
<feature type="compositionally biased region" description="Pro residues" evidence="1">
    <location>
        <begin position="446"/>
        <end position="461"/>
    </location>
</feature>
<evidence type="ECO:0000259" key="3">
    <source>
        <dbReference type="Pfam" id="PF11887"/>
    </source>
</evidence>
<gene>
    <name evidence="4" type="ORF">SHTP_0713</name>
</gene>
<feature type="compositionally biased region" description="Pro residues" evidence="1">
    <location>
        <begin position="428"/>
        <end position="438"/>
    </location>
</feature>
<dbReference type="GeneID" id="93435382"/>